<accession>A0A5S9MUF5</accession>
<evidence type="ECO:0000313" key="2">
    <source>
        <dbReference type="Proteomes" id="UP000434580"/>
    </source>
</evidence>
<dbReference type="AlphaFoldDB" id="A0A5S9MUF5"/>
<reference evidence="1 2" key="1">
    <citation type="submission" date="2019-11" db="EMBL/GenBank/DDBJ databases">
        <authorList>
            <person name="Holert J."/>
        </authorList>
    </citation>
    <scope>NUCLEOTIDE SEQUENCE [LARGE SCALE GENOMIC DNA]</scope>
    <source>
        <strain evidence="1">BC5_2</strain>
    </source>
</reference>
<gene>
    <name evidence="1" type="ORF">DPBNPPHM_00798</name>
</gene>
<dbReference type="Proteomes" id="UP000434580">
    <property type="component" value="Unassembled WGS sequence"/>
</dbReference>
<name>A0A5S9MUF5_9GAMM</name>
<proteinExistence type="predicted"/>
<dbReference type="EMBL" id="CACSII010000001">
    <property type="protein sequence ID" value="CAA0084923.1"/>
    <property type="molecule type" value="Genomic_DNA"/>
</dbReference>
<evidence type="ECO:0000313" key="1">
    <source>
        <dbReference type="EMBL" id="CAA0084923.1"/>
    </source>
</evidence>
<dbReference type="OrthoDB" id="5500241at2"/>
<sequence length="277" mass="31104">MTESNTSANTSQTMSTSRLAKALKADTKDVFRLLKEHGWIEREGDQWQLTAKGEFHGGQYQQSDKFGRYIVWPATTVDQPALASLDTSPLSASRLAAQFNTEPAVINRLLVDLGWLQRDQRGWIPTDLGKQLGGEAKNVKQGFFALWPANLIQRDELKNALDNLNGNALPTCLDGHQANNAGEQCIDNWLYLHQITHACHKPLPGSNLTSSFYLPTRQVWIDYWDPHDSSQSLSARLDKQALFQKHQLKLVDLTTDALDNLDQNLAQPLLQFGVQKL</sequence>
<protein>
    <submittedName>
        <fullName evidence="1">Uncharacterized protein</fullName>
    </submittedName>
</protein>
<organism evidence="1 2">
    <name type="scientific">BD1-7 clade bacterium</name>
    <dbReference type="NCBI Taxonomy" id="2029982"/>
    <lineage>
        <taxon>Bacteria</taxon>
        <taxon>Pseudomonadati</taxon>
        <taxon>Pseudomonadota</taxon>
        <taxon>Gammaproteobacteria</taxon>
        <taxon>Cellvibrionales</taxon>
        <taxon>Spongiibacteraceae</taxon>
        <taxon>BD1-7 clade</taxon>
    </lineage>
</organism>